<dbReference type="Pfam" id="PF03018">
    <property type="entry name" value="Dirigent"/>
    <property type="match status" value="1"/>
</dbReference>
<evidence type="ECO:0000313" key="4">
    <source>
        <dbReference type="Proteomes" id="UP000000763"/>
    </source>
</evidence>
<dbReference type="GO" id="GO:0048046">
    <property type="term" value="C:apoplast"/>
    <property type="evidence" value="ECO:0007669"/>
    <property type="project" value="UniProtKB-SubCell"/>
</dbReference>
<dbReference type="InterPro" id="IPR004265">
    <property type="entry name" value="Dirigent"/>
</dbReference>
<comment type="similarity">
    <text evidence="1">Belongs to the plant dirigent protein family.</text>
</comment>
<keyword evidence="2" id="KW-0812">Transmembrane</keyword>
<comment type="subunit">
    <text evidence="1">Homodimer.</text>
</comment>
<reference evidence="4" key="1">
    <citation type="journal article" date="2005" name="Nature">
        <title>The map-based sequence of the rice genome.</title>
        <authorList>
            <consortium name="International rice genome sequencing project (IRGSP)"/>
            <person name="Matsumoto T."/>
            <person name="Wu J."/>
            <person name="Kanamori H."/>
            <person name="Katayose Y."/>
            <person name="Fujisawa M."/>
            <person name="Namiki N."/>
            <person name="Mizuno H."/>
            <person name="Yamamoto K."/>
            <person name="Antonio B.A."/>
            <person name="Baba T."/>
            <person name="Sakata K."/>
            <person name="Nagamura Y."/>
            <person name="Aoki H."/>
            <person name="Arikawa K."/>
            <person name="Arita K."/>
            <person name="Bito T."/>
            <person name="Chiden Y."/>
            <person name="Fujitsuka N."/>
            <person name="Fukunaka R."/>
            <person name="Hamada M."/>
            <person name="Harada C."/>
            <person name="Hayashi A."/>
            <person name="Hijishita S."/>
            <person name="Honda M."/>
            <person name="Hosokawa S."/>
            <person name="Ichikawa Y."/>
            <person name="Idonuma A."/>
            <person name="Iijima M."/>
            <person name="Ikeda M."/>
            <person name="Ikeno M."/>
            <person name="Ito K."/>
            <person name="Ito S."/>
            <person name="Ito T."/>
            <person name="Ito Y."/>
            <person name="Ito Y."/>
            <person name="Iwabuchi A."/>
            <person name="Kamiya K."/>
            <person name="Karasawa W."/>
            <person name="Kurita K."/>
            <person name="Katagiri S."/>
            <person name="Kikuta A."/>
            <person name="Kobayashi H."/>
            <person name="Kobayashi N."/>
            <person name="Machita K."/>
            <person name="Maehara T."/>
            <person name="Masukawa M."/>
            <person name="Mizubayashi T."/>
            <person name="Mukai Y."/>
            <person name="Nagasaki H."/>
            <person name="Nagata Y."/>
            <person name="Naito S."/>
            <person name="Nakashima M."/>
            <person name="Nakama Y."/>
            <person name="Nakamichi Y."/>
            <person name="Nakamura M."/>
            <person name="Meguro A."/>
            <person name="Negishi M."/>
            <person name="Ohta I."/>
            <person name="Ohta T."/>
            <person name="Okamoto M."/>
            <person name="Ono N."/>
            <person name="Saji S."/>
            <person name="Sakaguchi M."/>
            <person name="Sakai K."/>
            <person name="Shibata M."/>
            <person name="Shimokawa T."/>
            <person name="Song J."/>
            <person name="Takazaki Y."/>
            <person name="Terasawa K."/>
            <person name="Tsugane M."/>
            <person name="Tsuji K."/>
            <person name="Ueda S."/>
            <person name="Waki K."/>
            <person name="Yamagata H."/>
            <person name="Yamamoto M."/>
            <person name="Yamamoto S."/>
            <person name="Yamane H."/>
            <person name="Yoshiki S."/>
            <person name="Yoshihara R."/>
            <person name="Yukawa K."/>
            <person name="Zhong H."/>
            <person name="Yano M."/>
            <person name="Yuan Q."/>
            <person name="Ouyang S."/>
            <person name="Liu J."/>
            <person name="Jones K.M."/>
            <person name="Gansberger K."/>
            <person name="Moffat K."/>
            <person name="Hill J."/>
            <person name="Bera J."/>
            <person name="Fadrosh D."/>
            <person name="Jin S."/>
            <person name="Johri S."/>
            <person name="Kim M."/>
            <person name="Overton L."/>
            <person name="Reardon M."/>
            <person name="Tsitrin T."/>
            <person name="Vuong H."/>
            <person name="Weaver B."/>
            <person name="Ciecko A."/>
            <person name="Tallon L."/>
            <person name="Jackson J."/>
            <person name="Pai G."/>
            <person name="Aken S.V."/>
            <person name="Utterback T."/>
            <person name="Reidmuller S."/>
            <person name="Feldblyum T."/>
            <person name="Hsiao J."/>
            <person name="Zismann V."/>
            <person name="Iobst S."/>
            <person name="de Vazeille A.R."/>
            <person name="Buell C.R."/>
            <person name="Ying K."/>
            <person name="Li Y."/>
            <person name="Lu T."/>
            <person name="Huang Y."/>
            <person name="Zhao Q."/>
            <person name="Feng Q."/>
            <person name="Zhang L."/>
            <person name="Zhu J."/>
            <person name="Weng Q."/>
            <person name="Mu J."/>
            <person name="Lu Y."/>
            <person name="Fan D."/>
            <person name="Liu Y."/>
            <person name="Guan J."/>
            <person name="Zhang Y."/>
            <person name="Yu S."/>
            <person name="Liu X."/>
            <person name="Zhang Y."/>
            <person name="Hong G."/>
            <person name="Han B."/>
            <person name="Choisne N."/>
            <person name="Demange N."/>
            <person name="Orjeda G."/>
            <person name="Samain S."/>
            <person name="Cattolico L."/>
            <person name="Pelletier E."/>
            <person name="Couloux A."/>
            <person name="Segurens B."/>
            <person name="Wincker P."/>
            <person name="D'Hont A."/>
            <person name="Scarpelli C."/>
            <person name="Weissenbach J."/>
            <person name="Salanoubat M."/>
            <person name="Quetier F."/>
            <person name="Yu Y."/>
            <person name="Kim H.R."/>
            <person name="Rambo T."/>
            <person name="Currie J."/>
            <person name="Collura K."/>
            <person name="Luo M."/>
            <person name="Yang T."/>
            <person name="Ammiraju J.S.S."/>
            <person name="Engler F."/>
            <person name="Soderlund C."/>
            <person name="Wing R.A."/>
            <person name="Palmer L.E."/>
            <person name="de la Bastide M."/>
            <person name="Spiegel L."/>
            <person name="Nascimento L."/>
            <person name="Zutavern T."/>
            <person name="O'Shaughnessy A."/>
            <person name="Dike S."/>
            <person name="Dedhia N."/>
            <person name="Preston R."/>
            <person name="Balija V."/>
            <person name="McCombie W.R."/>
            <person name="Chow T."/>
            <person name="Chen H."/>
            <person name="Chung M."/>
            <person name="Chen C."/>
            <person name="Shaw J."/>
            <person name="Wu H."/>
            <person name="Hsiao K."/>
            <person name="Chao Y."/>
            <person name="Chu M."/>
            <person name="Cheng C."/>
            <person name="Hour A."/>
            <person name="Lee P."/>
            <person name="Lin S."/>
            <person name="Lin Y."/>
            <person name="Liou J."/>
            <person name="Liu S."/>
            <person name="Hsing Y."/>
            <person name="Raghuvanshi S."/>
            <person name="Mohanty A."/>
            <person name="Bharti A.K."/>
            <person name="Gaur A."/>
            <person name="Gupta V."/>
            <person name="Kumar D."/>
            <person name="Ravi V."/>
            <person name="Vij S."/>
            <person name="Kapur A."/>
            <person name="Khurana P."/>
            <person name="Khurana P."/>
            <person name="Khurana J.P."/>
            <person name="Tyagi A.K."/>
            <person name="Gaikwad K."/>
            <person name="Singh A."/>
            <person name="Dalal V."/>
            <person name="Srivastava S."/>
            <person name="Dixit A."/>
            <person name="Pal A.K."/>
            <person name="Ghazi I.A."/>
            <person name="Yadav M."/>
            <person name="Pandit A."/>
            <person name="Bhargava A."/>
            <person name="Sureshbabu K."/>
            <person name="Batra K."/>
            <person name="Sharma T.R."/>
            <person name="Mohapatra T."/>
            <person name="Singh N.K."/>
            <person name="Messing J."/>
            <person name="Nelson A.B."/>
            <person name="Fuks G."/>
            <person name="Kavchok S."/>
            <person name="Keizer G."/>
            <person name="Linton E."/>
            <person name="Llaca V."/>
            <person name="Song R."/>
            <person name="Tanyolac B."/>
            <person name="Young S."/>
            <person name="Ho-Il K."/>
            <person name="Hahn J.H."/>
            <person name="Sangsakoo G."/>
            <person name="Vanavichit A."/>
            <person name="de Mattos Luiz.A.T."/>
            <person name="Zimmer P.D."/>
            <person name="Malone G."/>
            <person name="Dellagostin O."/>
            <person name="de Oliveira A.C."/>
            <person name="Bevan M."/>
            <person name="Bancroft I."/>
            <person name="Minx P."/>
            <person name="Cordum H."/>
            <person name="Wilson R."/>
            <person name="Cheng Z."/>
            <person name="Jin W."/>
            <person name="Jiang J."/>
            <person name="Leong S.A."/>
            <person name="Iwama H."/>
            <person name="Gojobori T."/>
            <person name="Itoh T."/>
            <person name="Niimura Y."/>
            <person name="Fujii Y."/>
            <person name="Habara T."/>
            <person name="Sakai H."/>
            <person name="Sato Y."/>
            <person name="Wilson G."/>
            <person name="Kumar K."/>
            <person name="McCouch S."/>
            <person name="Juretic N."/>
            <person name="Hoen D."/>
            <person name="Wright S."/>
            <person name="Bruskiewich R."/>
            <person name="Bureau T."/>
            <person name="Miyao A."/>
            <person name="Hirochika H."/>
            <person name="Nishikawa T."/>
            <person name="Kadowaki K."/>
            <person name="Sugiura M."/>
            <person name="Burr B."/>
            <person name="Sasaki T."/>
        </authorList>
    </citation>
    <scope>NUCLEOTIDE SEQUENCE [LARGE SCALE GENOMIC DNA]</scope>
    <source>
        <strain evidence="4">cv. Nipponbare</strain>
    </source>
</reference>
<reference evidence="4" key="2">
    <citation type="journal article" date="2008" name="Nucleic Acids Res.">
        <title>The rice annotation project database (RAP-DB): 2008 update.</title>
        <authorList>
            <consortium name="The rice annotation project (RAP)"/>
        </authorList>
    </citation>
    <scope>GENOME REANNOTATION</scope>
    <source>
        <strain evidence="4">cv. Nipponbare</strain>
    </source>
</reference>
<keyword evidence="1" id="KW-0964">Secreted</keyword>
<evidence type="ECO:0000313" key="3">
    <source>
        <dbReference type="EMBL" id="BAD25111.1"/>
    </source>
</evidence>
<keyword evidence="2" id="KW-0472">Membrane</keyword>
<feature type="transmembrane region" description="Helical" evidence="2">
    <location>
        <begin position="38"/>
        <end position="57"/>
    </location>
</feature>
<organism evidence="3 4">
    <name type="scientific">Oryza sativa subsp. japonica</name>
    <name type="common">Rice</name>
    <dbReference type="NCBI Taxonomy" id="39947"/>
    <lineage>
        <taxon>Eukaryota</taxon>
        <taxon>Viridiplantae</taxon>
        <taxon>Streptophyta</taxon>
        <taxon>Embryophyta</taxon>
        <taxon>Tracheophyta</taxon>
        <taxon>Spermatophyta</taxon>
        <taxon>Magnoliopsida</taxon>
        <taxon>Liliopsida</taxon>
        <taxon>Poales</taxon>
        <taxon>Poaceae</taxon>
        <taxon>BOP clade</taxon>
        <taxon>Oryzoideae</taxon>
        <taxon>Oryzeae</taxon>
        <taxon>Oryzinae</taxon>
        <taxon>Oryza</taxon>
        <taxon>Oryza sativa</taxon>
    </lineage>
</organism>
<protein>
    <recommendedName>
        <fullName evidence="1">Dirigent protein</fullName>
    </recommendedName>
</protein>
<name>A0A0P0VGG5_ORYSJ</name>
<dbReference type="Proteomes" id="UP000000763">
    <property type="component" value="Chromosome 2"/>
</dbReference>
<dbReference type="AlphaFoldDB" id="A0A0P0VGG5"/>
<gene>
    <name evidence="3" type="primary">OJ1267_F10.9</name>
</gene>
<evidence type="ECO:0000256" key="2">
    <source>
        <dbReference type="SAM" id="Phobius"/>
    </source>
</evidence>
<dbReference type="PANTHER" id="PTHR21495">
    <property type="entry name" value="NUCLEOPORIN-RELATED"/>
    <property type="match status" value="1"/>
</dbReference>
<dbReference type="EMBL" id="AP004085">
    <property type="protein sequence ID" value="BAD25111.1"/>
    <property type="molecule type" value="Genomic_DNA"/>
</dbReference>
<comment type="subcellular location">
    <subcellularLocation>
        <location evidence="1">Secreted</location>
        <location evidence="1">Extracellular space</location>
        <location evidence="1">Apoplast</location>
    </subcellularLocation>
</comment>
<accession>A0A0P0VGG5</accession>
<comment type="function">
    <text evidence="1">Dirigent proteins impart stereoselectivity on the phenoxy radical-coupling reaction, yielding optically active lignans from two molecules of coniferyl alcohol in the biosynthesis of lignans, flavonolignans, and alkaloids and thus plays a central role in plant secondary metabolism.</text>
</comment>
<keyword evidence="1" id="KW-0052">Apoplast</keyword>
<evidence type="ECO:0000256" key="1">
    <source>
        <dbReference type="RuleBase" id="RU363099"/>
    </source>
</evidence>
<proteinExistence type="inferred from homology"/>
<keyword evidence="2" id="KW-1133">Transmembrane helix</keyword>
<sequence length="113" mass="12180">MTSSRLVGRAQGMYVAAGKDALSLMMSMNFVFADDGPYNGSSLVVFGAVFSSLAAWLPTARRRRPVAAALPSPRRLACSPPARAGRSCAWPPPALRCRQRRQVGLGFDRVQRG</sequence>